<sequence length="183" mass="20971">MLQSNFYFIQSIVLLVVVSECVFCEKYNIGDISGRIDLKTDVNNKFNEIYSVKNDSSTVNEKRIQSGYNGSALIEEGRKKREESLLSRFLPLLVMPFMMSTMMLPMALTQLKFMLLQAIFLGKLAIIFATFNILKNMGDKSGLYSHNVHLRPPVDHVMKHPDLIKEHYGYTGNEEYGAYVNEK</sequence>
<name>A0AAW1UYQ8_9CUCU</name>
<evidence type="ECO:0000256" key="2">
    <source>
        <dbReference type="SAM" id="SignalP"/>
    </source>
</evidence>
<dbReference type="InterPro" id="IPR012464">
    <property type="entry name" value="DUF1676"/>
</dbReference>
<keyword evidence="1" id="KW-0812">Transmembrane</keyword>
<feature type="transmembrane region" description="Helical" evidence="1">
    <location>
        <begin position="114"/>
        <end position="134"/>
    </location>
</feature>
<keyword evidence="4" id="KW-1185">Reference proteome</keyword>
<proteinExistence type="predicted"/>
<reference evidence="3 4" key="1">
    <citation type="submission" date="2023-03" db="EMBL/GenBank/DDBJ databases">
        <title>Genome insight into feeding habits of ladybird beetles.</title>
        <authorList>
            <person name="Li H.-S."/>
            <person name="Huang Y.-H."/>
            <person name="Pang H."/>
        </authorList>
    </citation>
    <scope>NUCLEOTIDE SEQUENCE [LARGE SCALE GENOMIC DNA]</scope>
    <source>
        <strain evidence="3">SYSU_2023b</strain>
        <tissue evidence="3">Whole body</tissue>
    </source>
</reference>
<comment type="caution">
    <text evidence="3">The sequence shown here is derived from an EMBL/GenBank/DDBJ whole genome shotgun (WGS) entry which is preliminary data.</text>
</comment>
<protein>
    <submittedName>
        <fullName evidence="3">Uncharacterized protein</fullName>
    </submittedName>
</protein>
<accession>A0AAW1UYQ8</accession>
<gene>
    <name evidence="3" type="ORF">WA026_009217</name>
</gene>
<dbReference type="Proteomes" id="UP001431783">
    <property type="component" value="Unassembled WGS sequence"/>
</dbReference>
<evidence type="ECO:0000313" key="3">
    <source>
        <dbReference type="EMBL" id="KAK9884986.1"/>
    </source>
</evidence>
<dbReference type="PANTHER" id="PTHR21879:SF6">
    <property type="entry name" value="OSIRIS 19, ISOFORM A"/>
    <property type="match status" value="1"/>
</dbReference>
<feature type="chain" id="PRO_5043822462" evidence="2">
    <location>
        <begin position="25"/>
        <end position="183"/>
    </location>
</feature>
<keyword evidence="1" id="KW-1133">Transmembrane helix</keyword>
<feature type="signal peptide" evidence="2">
    <location>
        <begin position="1"/>
        <end position="24"/>
    </location>
</feature>
<dbReference type="AlphaFoldDB" id="A0AAW1UYQ8"/>
<evidence type="ECO:0000256" key="1">
    <source>
        <dbReference type="SAM" id="Phobius"/>
    </source>
</evidence>
<dbReference type="PANTHER" id="PTHR21879">
    <property type="entry name" value="FI03362P-RELATED-RELATED"/>
    <property type="match status" value="1"/>
</dbReference>
<keyword evidence="2" id="KW-0732">Signal</keyword>
<organism evidence="3 4">
    <name type="scientific">Henosepilachna vigintioctopunctata</name>
    <dbReference type="NCBI Taxonomy" id="420089"/>
    <lineage>
        <taxon>Eukaryota</taxon>
        <taxon>Metazoa</taxon>
        <taxon>Ecdysozoa</taxon>
        <taxon>Arthropoda</taxon>
        <taxon>Hexapoda</taxon>
        <taxon>Insecta</taxon>
        <taxon>Pterygota</taxon>
        <taxon>Neoptera</taxon>
        <taxon>Endopterygota</taxon>
        <taxon>Coleoptera</taxon>
        <taxon>Polyphaga</taxon>
        <taxon>Cucujiformia</taxon>
        <taxon>Coccinelloidea</taxon>
        <taxon>Coccinellidae</taxon>
        <taxon>Epilachninae</taxon>
        <taxon>Epilachnini</taxon>
        <taxon>Henosepilachna</taxon>
    </lineage>
</organism>
<evidence type="ECO:0000313" key="4">
    <source>
        <dbReference type="Proteomes" id="UP001431783"/>
    </source>
</evidence>
<dbReference type="GO" id="GO:0016020">
    <property type="term" value="C:membrane"/>
    <property type="evidence" value="ECO:0007669"/>
    <property type="project" value="TreeGrafter"/>
</dbReference>
<feature type="transmembrane region" description="Helical" evidence="1">
    <location>
        <begin position="89"/>
        <end position="108"/>
    </location>
</feature>
<dbReference type="Pfam" id="PF07898">
    <property type="entry name" value="DUF1676"/>
    <property type="match status" value="1"/>
</dbReference>
<keyword evidence="1" id="KW-0472">Membrane</keyword>
<dbReference type="EMBL" id="JARQZJ010000094">
    <property type="protein sequence ID" value="KAK9884986.1"/>
    <property type="molecule type" value="Genomic_DNA"/>
</dbReference>